<organism evidence="1">
    <name type="scientific">mine drainage metagenome</name>
    <dbReference type="NCBI Taxonomy" id="410659"/>
    <lineage>
        <taxon>unclassified sequences</taxon>
        <taxon>metagenomes</taxon>
        <taxon>ecological metagenomes</taxon>
    </lineage>
</organism>
<dbReference type="InterPro" id="IPR012348">
    <property type="entry name" value="RNR-like"/>
</dbReference>
<gene>
    <name evidence="1" type="ORF">CARN2_3998</name>
</gene>
<accession>E6PUB0</accession>
<dbReference type="SUPFAM" id="SSF47240">
    <property type="entry name" value="Ferritin-like"/>
    <property type="match status" value="1"/>
</dbReference>
<protein>
    <submittedName>
        <fullName evidence="1">Putative Ferritin/ribonucleotide reductase</fullName>
    </submittedName>
</protein>
<dbReference type="InterPro" id="IPR009078">
    <property type="entry name" value="Ferritin-like_SF"/>
</dbReference>
<sequence length="279" mass="32476">MQDASLDASHSPDLRWHLEDLDFGPIDCASLRERDDLFLLVCSASFIESGTDTYTRNLVDYFADDAEVGTWLIEHWEPEELQHGRALKAYIHHVWPEFDWDGAYADFFSEYAKLCTAEQLEPTRGQEMVARCIVEMGTTTYYQALNTVCGEPVLRELTWHIRNDEVQHYKHFYHYFLKYREREALGRPKVMASLWRRVAELRQSDADIALRHAAAWYFRGREQPPSFNAVSQQVYALMSAQYPVDLAVRMALKPLLLGGRMQRWAERPLAAVARRVLLN</sequence>
<dbReference type="GO" id="GO:0016491">
    <property type="term" value="F:oxidoreductase activity"/>
    <property type="evidence" value="ECO:0007669"/>
    <property type="project" value="InterPro"/>
</dbReference>
<comment type="caution">
    <text evidence="1">The sequence shown here is derived from an EMBL/GenBank/DDBJ whole genome shotgun (WGS) entry which is preliminary data.</text>
</comment>
<proteinExistence type="predicted"/>
<dbReference type="EMBL" id="CABM01000055">
    <property type="protein sequence ID" value="CBH98517.1"/>
    <property type="molecule type" value="Genomic_DNA"/>
</dbReference>
<name>E6PUB0_9ZZZZ</name>
<dbReference type="Gene3D" id="1.10.620.20">
    <property type="entry name" value="Ribonucleotide Reductase, subunit A"/>
    <property type="match status" value="1"/>
</dbReference>
<reference evidence="1" key="1">
    <citation type="submission" date="2009-10" db="EMBL/GenBank/DDBJ databases">
        <title>Diversity of trophic interactions inside an arsenic-rich microbial ecosystem.</title>
        <authorList>
            <person name="Bertin P.N."/>
            <person name="Heinrich-Salmeron A."/>
            <person name="Pelletier E."/>
            <person name="Goulhen-Chollet F."/>
            <person name="Arsene-Ploetze F."/>
            <person name="Gallien S."/>
            <person name="Calteau A."/>
            <person name="Vallenet D."/>
            <person name="Casiot C."/>
            <person name="Chane-Woon-Ming B."/>
            <person name="Giloteaux L."/>
            <person name="Barakat M."/>
            <person name="Bonnefoy V."/>
            <person name="Bruneel O."/>
            <person name="Chandler M."/>
            <person name="Cleiss J."/>
            <person name="Duran R."/>
            <person name="Elbaz-Poulichet F."/>
            <person name="Fonknechten N."/>
            <person name="Lauga B."/>
            <person name="Mornico D."/>
            <person name="Ortet P."/>
            <person name="Schaeffer C."/>
            <person name="Siguier P."/>
            <person name="Alexander Thil Smith A."/>
            <person name="Van Dorsselaer A."/>
            <person name="Weissenbach J."/>
            <person name="Medigue C."/>
            <person name="Le Paslier D."/>
        </authorList>
    </citation>
    <scope>NUCLEOTIDE SEQUENCE</scope>
</reference>
<dbReference type="AlphaFoldDB" id="E6PUB0"/>
<evidence type="ECO:0000313" key="1">
    <source>
        <dbReference type="EMBL" id="CBH98517.1"/>
    </source>
</evidence>